<gene>
    <name evidence="1" type="ORF">Cvel_10811</name>
</gene>
<sequence>MEFAPVISGWSNRVKGEVEETFLSRIVFPLSVYLQNLEANELAVAVQNCFRRKREKEESGEGQMTALTAHLGTGATAEKAKTTLQFQLEYRAAVELARAAYPDAFKLVRGEAAVIAGSPHRPRDAFALSNYFRTPR</sequence>
<organism evidence="1">
    <name type="scientific">Chromera velia CCMP2878</name>
    <dbReference type="NCBI Taxonomy" id="1169474"/>
    <lineage>
        <taxon>Eukaryota</taxon>
        <taxon>Sar</taxon>
        <taxon>Alveolata</taxon>
        <taxon>Colpodellida</taxon>
        <taxon>Chromeraceae</taxon>
        <taxon>Chromera</taxon>
    </lineage>
</organism>
<proteinExistence type="predicted"/>
<dbReference type="EMBL" id="CDMZ01005031">
    <property type="protein sequence ID" value="CEM51730.1"/>
    <property type="molecule type" value="Genomic_DNA"/>
</dbReference>
<reference evidence="1" key="1">
    <citation type="submission" date="2014-11" db="EMBL/GenBank/DDBJ databases">
        <authorList>
            <person name="Otto D Thomas"/>
            <person name="Naeem Raeece"/>
        </authorList>
    </citation>
    <scope>NUCLEOTIDE SEQUENCE</scope>
</reference>
<accession>A0A0G4I4B7</accession>
<dbReference type="VEuPathDB" id="CryptoDB:Cvel_10811"/>
<name>A0A0G4I4B7_9ALVE</name>
<evidence type="ECO:0000313" key="1">
    <source>
        <dbReference type="EMBL" id="CEM51730.1"/>
    </source>
</evidence>
<dbReference type="AlphaFoldDB" id="A0A0G4I4B7"/>
<protein>
    <submittedName>
        <fullName evidence="1">Uncharacterized protein</fullName>
    </submittedName>
</protein>